<gene>
    <name evidence="2" type="ORF">QBC46DRAFT_434101</name>
</gene>
<evidence type="ECO:0008006" key="4">
    <source>
        <dbReference type="Google" id="ProtNLM"/>
    </source>
</evidence>
<name>A0AAN6NBJ6_9PEZI</name>
<dbReference type="EMBL" id="MU853792">
    <property type="protein sequence ID" value="KAK3940767.1"/>
    <property type="molecule type" value="Genomic_DNA"/>
</dbReference>
<feature type="chain" id="PRO_5042962012" description="Thaumatin-like protein" evidence="1">
    <location>
        <begin position="21"/>
        <end position="265"/>
    </location>
</feature>
<evidence type="ECO:0000313" key="2">
    <source>
        <dbReference type="EMBL" id="KAK3940767.1"/>
    </source>
</evidence>
<organism evidence="2 3">
    <name type="scientific">Diplogelasinospora grovesii</name>
    <dbReference type="NCBI Taxonomy" id="303347"/>
    <lineage>
        <taxon>Eukaryota</taxon>
        <taxon>Fungi</taxon>
        <taxon>Dikarya</taxon>
        <taxon>Ascomycota</taxon>
        <taxon>Pezizomycotina</taxon>
        <taxon>Sordariomycetes</taxon>
        <taxon>Sordariomycetidae</taxon>
        <taxon>Sordariales</taxon>
        <taxon>Diplogelasinosporaceae</taxon>
        <taxon>Diplogelasinospora</taxon>
    </lineage>
</organism>
<comment type="caution">
    <text evidence="2">The sequence shown here is derived from an EMBL/GenBank/DDBJ whole genome shotgun (WGS) entry which is preliminary data.</text>
</comment>
<dbReference type="AlphaFoldDB" id="A0AAN6NBJ6"/>
<reference evidence="3" key="1">
    <citation type="journal article" date="2023" name="Mol. Phylogenet. Evol.">
        <title>Genome-scale phylogeny and comparative genomics of the fungal order Sordariales.</title>
        <authorList>
            <person name="Hensen N."/>
            <person name="Bonometti L."/>
            <person name="Westerberg I."/>
            <person name="Brannstrom I.O."/>
            <person name="Guillou S."/>
            <person name="Cros-Aarteil S."/>
            <person name="Calhoun S."/>
            <person name="Haridas S."/>
            <person name="Kuo A."/>
            <person name="Mondo S."/>
            <person name="Pangilinan J."/>
            <person name="Riley R."/>
            <person name="LaButti K."/>
            <person name="Andreopoulos B."/>
            <person name="Lipzen A."/>
            <person name="Chen C."/>
            <person name="Yan M."/>
            <person name="Daum C."/>
            <person name="Ng V."/>
            <person name="Clum A."/>
            <person name="Steindorff A."/>
            <person name="Ohm R.A."/>
            <person name="Martin F."/>
            <person name="Silar P."/>
            <person name="Natvig D.O."/>
            <person name="Lalanne C."/>
            <person name="Gautier V."/>
            <person name="Ament-Velasquez S.L."/>
            <person name="Kruys A."/>
            <person name="Hutchinson M.I."/>
            <person name="Powell A.J."/>
            <person name="Barry K."/>
            <person name="Miller A.N."/>
            <person name="Grigoriev I.V."/>
            <person name="Debuchy R."/>
            <person name="Gladieux P."/>
            <person name="Hiltunen Thoren M."/>
            <person name="Johannesson H."/>
        </authorList>
    </citation>
    <scope>NUCLEOTIDE SEQUENCE [LARGE SCALE GENOMIC DNA]</scope>
    <source>
        <strain evidence="3">CBS 340.73</strain>
    </source>
</reference>
<protein>
    <recommendedName>
        <fullName evidence="4">Thaumatin-like protein</fullName>
    </recommendedName>
</protein>
<dbReference type="Proteomes" id="UP001303473">
    <property type="component" value="Unassembled WGS sequence"/>
</dbReference>
<evidence type="ECO:0000313" key="3">
    <source>
        <dbReference type="Proteomes" id="UP001303473"/>
    </source>
</evidence>
<proteinExistence type="predicted"/>
<sequence length="265" mass="26859">MLIQVGPIAVLTFTTTAGAALKVVESGAYVKPTLGGAIANAHPVPTTASVLTEGAVLTARINPPPEYLTIAINSQNGPISTSHASNVGAPTPIWGDNGPGTFPSGGAAAFIVPTGWAGNVAISDALRDGARPVPWADSSLIEASFVIPDGYGMAVADIDVSYVNGFSGAITCACSGVVVAGCNLRLWDMNACPDDKNGVCVNPLRADTTATAAPPFFAPCQGAAYTFPNDNEANSWAQCQSGEITCCVGEDCPPNPKQPPNSRGG</sequence>
<evidence type="ECO:0000256" key="1">
    <source>
        <dbReference type="SAM" id="SignalP"/>
    </source>
</evidence>
<feature type="signal peptide" evidence="1">
    <location>
        <begin position="1"/>
        <end position="20"/>
    </location>
</feature>
<keyword evidence="1" id="KW-0732">Signal</keyword>
<keyword evidence="3" id="KW-1185">Reference proteome</keyword>
<accession>A0AAN6NBJ6</accession>